<dbReference type="Proteomes" id="UP000006174">
    <property type="component" value="Unassembled WGS sequence"/>
</dbReference>
<dbReference type="InterPro" id="IPR050426">
    <property type="entry name" value="Glycosyltransferase_28"/>
</dbReference>
<dbReference type="GO" id="GO:0016758">
    <property type="term" value="F:hexosyltransferase activity"/>
    <property type="evidence" value="ECO:0007669"/>
    <property type="project" value="InterPro"/>
</dbReference>
<evidence type="ECO:0000259" key="2">
    <source>
        <dbReference type="Pfam" id="PF03033"/>
    </source>
</evidence>
<dbReference type="InterPro" id="IPR004276">
    <property type="entry name" value="GlycoTrans_28_N"/>
</dbReference>
<evidence type="ECO:0000313" key="4">
    <source>
        <dbReference type="Proteomes" id="UP000006174"/>
    </source>
</evidence>
<feature type="region of interest" description="Disordered" evidence="1">
    <location>
        <begin position="1"/>
        <end position="82"/>
    </location>
</feature>
<feature type="compositionally biased region" description="Polar residues" evidence="1">
    <location>
        <begin position="7"/>
        <end position="33"/>
    </location>
</feature>
<dbReference type="Gene3D" id="3.40.50.2000">
    <property type="entry name" value="Glycogen Phosphorylase B"/>
    <property type="match status" value="1"/>
</dbReference>
<reference evidence="3 4" key="1">
    <citation type="journal article" date="2012" name="Plant Cell">
        <title>Genome comparison of barley and maize smut fungi reveals targeted loss of RNA silencing components and species-specific presence of transposable elements.</title>
        <authorList>
            <person name="Laurie J.D."/>
            <person name="Ali S."/>
            <person name="Linning R."/>
            <person name="Mannhaupt G."/>
            <person name="Wong P."/>
            <person name="Gueldener U."/>
            <person name="Muensterkoetter M."/>
            <person name="Moore R."/>
            <person name="Kahmann R."/>
            <person name="Bakkeren G."/>
            <person name="Schirawski J."/>
        </authorList>
    </citation>
    <scope>NUCLEOTIDE SEQUENCE [LARGE SCALE GENOMIC DNA]</scope>
    <source>
        <strain evidence="4">Uh4875-4</strain>
    </source>
</reference>
<dbReference type="GO" id="GO:0008194">
    <property type="term" value="F:UDP-glycosyltransferase activity"/>
    <property type="evidence" value="ECO:0007669"/>
    <property type="project" value="TreeGrafter"/>
</dbReference>
<accession>I2G2K4</accession>
<feature type="compositionally biased region" description="Polar residues" evidence="1">
    <location>
        <begin position="47"/>
        <end position="74"/>
    </location>
</feature>
<dbReference type="AlphaFoldDB" id="I2G2K4"/>
<dbReference type="HOGENOM" id="CLU_1256877_0_0_1"/>
<dbReference type="SUPFAM" id="SSF53756">
    <property type="entry name" value="UDP-Glycosyltransferase/glycogen phosphorylase"/>
    <property type="match status" value="1"/>
</dbReference>
<dbReference type="PANTHER" id="PTHR48050">
    <property type="entry name" value="STEROL 3-BETA-GLUCOSYLTRANSFERASE"/>
    <property type="match status" value="1"/>
</dbReference>
<dbReference type="EMBL" id="CAGI01000182">
    <property type="protein sequence ID" value="CCF53397.1"/>
    <property type="molecule type" value="Genomic_DNA"/>
</dbReference>
<keyword evidence="4" id="KW-1185">Reference proteome</keyword>
<dbReference type="STRING" id="1128400.I2G2K4"/>
<proteinExistence type="predicted"/>
<dbReference type="eggNOG" id="KOG1192">
    <property type="taxonomic scope" value="Eukaryota"/>
</dbReference>
<evidence type="ECO:0000256" key="1">
    <source>
        <dbReference type="SAM" id="MobiDB-lite"/>
    </source>
</evidence>
<comment type="caution">
    <text evidence="3">The sequence shown here is derived from an EMBL/GenBank/DDBJ whole genome shotgun (WGS) entry which is preliminary data.</text>
</comment>
<dbReference type="GO" id="GO:0016125">
    <property type="term" value="P:sterol metabolic process"/>
    <property type="evidence" value="ECO:0007669"/>
    <property type="project" value="TreeGrafter"/>
</dbReference>
<dbReference type="PANTHER" id="PTHR48050:SF25">
    <property type="entry name" value="STEROL 3-BETA-GLUCOSYLTRANSFERASE"/>
    <property type="match status" value="1"/>
</dbReference>
<dbReference type="Pfam" id="PF03033">
    <property type="entry name" value="Glyco_transf_28"/>
    <property type="match status" value="1"/>
</dbReference>
<feature type="domain" description="Glycosyltransferase family 28 N-terminal" evidence="2">
    <location>
        <begin position="132"/>
        <end position="189"/>
    </location>
</feature>
<organism evidence="3 4">
    <name type="scientific">Ustilago hordei</name>
    <name type="common">Barley covered smut fungus</name>
    <dbReference type="NCBI Taxonomy" id="120017"/>
    <lineage>
        <taxon>Eukaryota</taxon>
        <taxon>Fungi</taxon>
        <taxon>Dikarya</taxon>
        <taxon>Basidiomycota</taxon>
        <taxon>Ustilaginomycotina</taxon>
        <taxon>Ustilaginomycetes</taxon>
        <taxon>Ustilaginales</taxon>
        <taxon>Ustilaginaceae</taxon>
        <taxon>Ustilago</taxon>
    </lineage>
</organism>
<gene>
    <name evidence="3" type="ORF">UHOR_15981</name>
</gene>
<evidence type="ECO:0000313" key="3">
    <source>
        <dbReference type="EMBL" id="CCF53397.1"/>
    </source>
</evidence>
<sequence>MAFVVRSGQSASSTAKLDPSSPRNFSTTSSLSGSRELGRPVLEVTTKMFTASSSNPTAQSGTSASPLQLATSASDEPELDPIEPAPTDVAFHAEPQGLMQMLSLVGSTFFEADREGFVEDWLLQLTPPYLHLSTIGSRGDVQPYIALAKGLQADGHRARIATHAEFGDWIIGHGIDFSEIGRDPAELMRICVENGTFTVSFLREGMTRFCDWLDDLLASA</sequence>
<protein>
    <submittedName>
        <fullName evidence="3">Related to UDP-glucose:sterol glucosyltransferase</fullName>
    </submittedName>
</protein>
<dbReference type="GO" id="GO:0005975">
    <property type="term" value="P:carbohydrate metabolic process"/>
    <property type="evidence" value="ECO:0007669"/>
    <property type="project" value="InterPro"/>
</dbReference>
<name>I2G2K4_USTHO</name>